<dbReference type="Proteomes" id="UP001558713">
    <property type="component" value="Unassembled WGS sequence"/>
</dbReference>
<evidence type="ECO:0000313" key="2">
    <source>
        <dbReference type="EMBL" id="KAL1191818.1"/>
    </source>
</evidence>
<accession>A0ABD0ZAU5</accession>
<dbReference type="EMBL" id="JBANAX010000841">
    <property type="protein sequence ID" value="KAL1191818.1"/>
    <property type="molecule type" value="Genomic_DNA"/>
</dbReference>
<dbReference type="InterPro" id="IPR005174">
    <property type="entry name" value="KIB1-4_b-propeller"/>
</dbReference>
<comment type="caution">
    <text evidence="2">The sequence shown here is derived from an EMBL/GenBank/DDBJ whole genome shotgun (WGS) entry which is preliminary data.</text>
</comment>
<keyword evidence="3" id="KW-1185">Reference proteome</keyword>
<evidence type="ECO:0000313" key="3">
    <source>
        <dbReference type="Proteomes" id="UP001558713"/>
    </source>
</evidence>
<reference evidence="2 3" key="1">
    <citation type="submission" date="2024-04" db="EMBL/GenBank/DDBJ databases">
        <title>Genome assembly C_amara_ONT_v2.</title>
        <authorList>
            <person name="Yant L."/>
            <person name="Moore C."/>
            <person name="Slenker M."/>
        </authorList>
    </citation>
    <scope>NUCLEOTIDE SEQUENCE [LARGE SCALE GENOMIC DNA]</scope>
    <source>
        <tissue evidence="2">Leaf</tissue>
    </source>
</reference>
<evidence type="ECO:0000259" key="1">
    <source>
        <dbReference type="Pfam" id="PF03478"/>
    </source>
</evidence>
<proteinExistence type="predicted"/>
<name>A0ABD0ZAU5_CARAN</name>
<feature type="domain" description="KIB1-4 beta-propeller" evidence="1">
    <location>
        <begin position="29"/>
        <end position="131"/>
    </location>
</feature>
<dbReference type="AlphaFoldDB" id="A0ABD0ZAU5"/>
<dbReference type="Pfam" id="PF03478">
    <property type="entry name" value="Beta-prop_KIB1-4"/>
    <property type="match status" value="1"/>
</dbReference>
<protein>
    <submittedName>
        <fullName evidence="2">F-box protein</fullName>
    </submittedName>
</protein>
<gene>
    <name evidence="2" type="ORF">V5N11_019027</name>
</gene>
<organism evidence="2 3">
    <name type="scientific">Cardamine amara subsp. amara</name>
    <dbReference type="NCBI Taxonomy" id="228776"/>
    <lineage>
        <taxon>Eukaryota</taxon>
        <taxon>Viridiplantae</taxon>
        <taxon>Streptophyta</taxon>
        <taxon>Embryophyta</taxon>
        <taxon>Tracheophyta</taxon>
        <taxon>Spermatophyta</taxon>
        <taxon>Magnoliopsida</taxon>
        <taxon>eudicotyledons</taxon>
        <taxon>Gunneridae</taxon>
        <taxon>Pentapetalae</taxon>
        <taxon>rosids</taxon>
        <taxon>malvids</taxon>
        <taxon>Brassicales</taxon>
        <taxon>Brassicaceae</taxon>
        <taxon>Cardamineae</taxon>
        <taxon>Cardamine</taxon>
    </lineage>
</organism>
<sequence length="143" mass="16574">MRPCPLRIIHQGEYSPNVEGTNEHVGLSNYCMASSGNWLLMVDRRLKFYILNTLTEEKINLPSMESPIRGEQVKFKPGSEGSDYGYFVGPSHKDMVSYDDTNEVLNSKAVLWINEKTRDYVVAWTFKQHYLCWVTNFNRQMGL</sequence>